<gene>
    <name evidence="8" type="ORF">OLC1_LOCUS21092</name>
</gene>
<evidence type="ECO:0000313" key="9">
    <source>
        <dbReference type="Proteomes" id="UP001161247"/>
    </source>
</evidence>
<dbReference type="EMBL" id="OX459124">
    <property type="protein sequence ID" value="CAI9114288.1"/>
    <property type="molecule type" value="Genomic_DNA"/>
</dbReference>
<evidence type="ECO:0000256" key="2">
    <source>
        <dbReference type="ARBA" id="ARBA00022723"/>
    </source>
</evidence>
<evidence type="ECO:0000256" key="6">
    <source>
        <dbReference type="PIRSR" id="PIRSR031051-2"/>
    </source>
</evidence>
<dbReference type="AlphaFoldDB" id="A0AAV1E5W5"/>
<dbReference type="PANTHER" id="PTHR20889">
    <property type="entry name" value="PHOSPHATASE, ORPHAN 1, 2"/>
    <property type="match status" value="1"/>
</dbReference>
<dbReference type="PANTHER" id="PTHR20889:SF12">
    <property type="entry name" value="LP01149P"/>
    <property type="match status" value="1"/>
</dbReference>
<keyword evidence="3" id="KW-0378">Hydrolase</keyword>
<dbReference type="GO" id="GO:0016791">
    <property type="term" value="F:phosphatase activity"/>
    <property type="evidence" value="ECO:0007669"/>
    <property type="project" value="InterPro"/>
</dbReference>
<dbReference type="Proteomes" id="UP001161247">
    <property type="component" value="Chromosome 7"/>
</dbReference>
<evidence type="ECO:0000256" key="5">
    <source>
        <dbReference type="PIRSR" id="PIRSR031051-1"/>
    </source>
</evidence>
<protein>
    <submittedName>
        <fullName evidence="8">OLC1v1014973C1</fullName>
    </submittedName>
</protein>
<feature type="binding site" evidence="6">
    <location>
        <position position="20"/>
    </location>
    <ligand>
        <name>substrate</name>
    </ligand>
</feature>
<feature type="active site" description="Nucleophile" evidence="5">
    <location>
        <position position="9"/>
    </location>
</feature>
<feature type="binding site" evidence="7">
    <location>
        <position position="178"/>
    </location>
    <ligand>
        <name>Mg(2+)</name>
        <dbReference type="ChEBI" id="CHEBI:18420"/>
    </ligand>
</feature>
<evidence type="ECO:0000313" key="8">
    <source>
        <dbReference type="EMBL" id="CAI9114288.1"/>
    </source>
</evidence>
<dbReference type="Pfam" id="PF06888">
    <property type="entry name" value="Put_Phosphatase"/>
    <property type="match status" value="1"/>
</dbReference>
<proteinExistence type="predicted"/>
<feature type="binding site" evidence="7">
    <location>
        <position position="11"/>
    </location>
    <ligand>
        <name>Mg(2+)</name>
        <dbReference type="ChEBI" id="CHEBI:18420"/>
    </ligand>
</feature>
<keyword evidence="4 7" id="KW-0460">Magnesium</keyword>
<evidence type="ECO:0000256" key="1">
    <source>
        <dbReference type="ARBA" id="ARBA00001946"/>
    </source>
</evidence>
<reference evidence="8" key="1">
    <citation type="submission" date="2023-03" db="EMBL/GenBank/DDBJ databases">
        <authorList>
            <person name="Julca I."/>
        </authorList>
    </citation>
    <scope>NUCLEOTIDE SEQUENCE</scope>
</reference>
<dbReference type="NCBIfam" id="TIGR01488">
    <property type="entry name" value="HAD-SF-IB"/>
    <property type="match status" value="1"/>
</dbReference>
<evidence type="ECO:0000256" key="7">
    <source>
        <dbReference type="PIRSR" id="PIRSR031051-3"/>
    </source>
</evidence>
<keyword evidence="9" id="KW-1185">Reference proteome</keyword>
<dbReference type="PIRSF" id="PIRSF031051">
    <property type="entry name" value="PyrdxlP_Pase_PHOSPHO2"/>
    <property type="match status" value="1"/>
</dbReference>
<comment type="cofactor">
    <cofactor evidence="1 7">
        <name>Mg(2+)</name>
        <dbReference type="ChEBI" id="CHEBI:18420"/>
    </cofactor>
</comment>
<organism evidence="8 9">
    <name type="scientific">Oldenlandia corymbosa var. corymbosa</name>
    <dbReference type="NCBI Taxonomy" id="529605"/>
    <lineage>
        <taxon>Eukaryota</taxon>
        <taxon>Viridiplantae</taxon>
        <taxon>Streptophyta</taxon>
        <taxon>Embryophyta</taxon>
        <taxon>Tracheophyta</taxon>
        <taxon>Spermatophyta</taxon>
        <taxon>Magnoliopsida</taxon>
        <taxon>eudicotyledons</taxon>
        <taxon>Gunneridae</taxon>
        <taxon>Pentapetalae</taxon>
        <taxon>asterids</taxon>
        <taxon>lamiids</taxon>
        <taxon>Gentianales</taxon>
        <taxon>Rubiaceae</taxon>
        <taxon>Rubioideae</taxon>
        <taxon>Spermacoceae</taxon>
        <taxon>Hedyotis-Oldenlandia complex</taxon>
        <taxon>Oldenlandia</taxon>
    </lineage>
</organism>
<dbReference type="InterPro" id="IPR023214">
    <property type="entry name" value="HAD_sf"/>
</dbReference>
<dbReference type="NCBIfam" id="TIGR01489">
    <property type="entry name" value="DKMTPPase-SF"/>
    <property type="match status" value="1"/>
</dbReference>
<accession>A0AAV1E5W5</accession>
<feature type="binding site" evidence="7">
    <location>
        <position position="9"/>
    </location>
    <ligand>
        <name>Mg(2+)</name>
        <dbReference type="ChEBI" id="CHEBI:18420"/>
    </ligand>
</feature>
<name>A0AAV1E5W5_OLDCO</name>
<dbReference type="InterPro" id="IPR016965">
    <property type="entry name" value="Pase_PHOSPHO-typ"/>
</dbReference>
<feature type="binding site" evidence="6">
    <location>
        <position position="95"/>
    </location>
    <ligand>
        <name>substrate</name>
    </ligand>
</feature>
<dbReference type="InterPro" id="IPR006384">
    <property type="entry name" value="HAD_hydro_PyrdxlP_Pase-like"/>
</dbReference>
<feature type="active site" description="Proton donor" evidence="5">
    <location>
        <position position="11"/>
    </location>
</feature>
<dbReference type="SUPFAM" id="SSF56784">
    <property type="entry name" value="HAD-like"/>
    <property type="match status" value="1"/>
</dbReference>
<dbReference type="InterPro" id="IPR036412">
    <property type="entry name" value="HAD-like_sf"/>
</dbReference>
<sequence>MAGIVVVFDFDKTIIELDSDNWVVDELGFTELFNQLLPSMPWNSLMDKMMGEIHAHGKTIEDIEEVLKRAPIHPRIVPAIKSAHALGCDLRIVSDANVFFIETILNHLGIRECFSEINTNPGYVDDNGRLRILPYHDFHTSSHGCHRCPPNMCKGLIIERIQASLAKEGKKKIIYLGDGVGDFCPSLKLKEEDHMMPRKNFPVWDLICENRVLLKAEIHEWIDGEDLELILLQLINSIIIAEEKIFNPTAQLLASDCKFQTIPISVHESLHPLPVPH</sequence>
<evidence type="ECO:0000256" key="4">
    <source>
        <dbReference type="ARBA" id="ARBA00022842"/>
    </source>
</evidence>
<dbReference type="Gene3D" id="3.40.50.1000">
    <property type="entry name" value="HAD superfamily/HAD-like"/>
    <property type="match status" value="1"/>
</dbReference>
<keyword evidence="2 7" id="KW-0479">Metal-binding</keyword>
<dbReference type="GO" id="GO:0046872">
    <property type="term" value="F:metal ion binding"/>
    <property type="evidence" value="ECO:0007669"/>
    <property type="project" value="UniProtKB-KW"/>
</dbReference>
<evidence type="ECO:0000256" key="3">
    <source>
        <dbReference type="ARBA" id="ARBA00022801"/>
    </source>
</evidence>